<gene>
    <name evidence="3" type="ORF">SAMEA4029009_CIC11G00000003879</name>
</gene>
<reference evidence="3 4" key="1">
    <citation type="submission" date="2016-10" db="EMBL/GenBank/DDBJ databases">
        <authorList>
            <person name="de Groot N.N."/>
        </authorList>
    </citation>
    <scope>NUCLEOTIDE SEQUENCE [LARGE SCALE GENOMIC DNA]</scope>
    <source>
        <strain evidence="3 4">PYCC 4715</strain>
    </source>
</reference>
<evidence type="ECO:0000313" key="4">
    <source>
        <dbReference type="Proteomes" id="UP000182259"/>
    </source>
</evidence>
<name>A0A1L0BVB4_9ASCO</name>
<feature type="transmembrane region" description="Helical" evidence="2">
    <location>
        <begin position="6"/>
        <end position="28"/>
    </location>
</feature>
<keyword evidence="2" id="KW-0472">Membrane</keyword>
<dbReference type="EMBL" id="LT635767">
    <property type="protein sequence ID" value="SGZ55281.1"/>
    <property type="molecule type" value="Genomic_DNA"/>
</dbReference>
<proteinExistence type="predicted"/>
<evidence type="ECO:0000256" key="1">
    <source>
        <dbReference type="SAM" id="MobiDB-lite"/>
    </source>
</evidence>
<sequence>MSGALIFVIIAWCLMVGTGAFMAVYFYFEMKISRKTTKKRATQAQRIFRHQDLYSGDDSIEVPTFHALQIVPSRSSLESSLQDRDTNELEHLDWLYRYQRLVPPPPVYRQHSMAPLYATLPAVPPLYQERDGPGNDPYVSGNSNLGNDLGLSRSDPNTETAS</sequence>
<organism evidence="3 4">
    <name type="scientific">Sungouiella intermedia</name>
    <dbReference type="NCBI Taxonomy" id="45354"/>
    <lineage>
        <taxon>Eukaryota</taxon>
        <taxon>Fungi</taxon>
        <taxon>Dikarya</taxon>
        <taxon>Ascomycota</taxon>
        <taxon>Saccharomycotina</taxon>
        <taxon>Pichiomycetes</taxon>
        <taxon>Metschnikowiaceae</taxon>
        <taxon>Sungouiella</taxon>
    </lineage>
</organism>
<dbReference type="AlphaFoldDB" id="A0A1L0BVB4"/>
<accession>A0A1L0BVB4</accession>
<evidence type="ECO:0000256" key="2">
    <source>
        <dbReference type="SAM" id="Phobius"/>
    </source>
</evidence>
<dbReference type="Proteomes" id="UP000182259">
    <property type="component" value="Chromosome IV"/>
</dbReference>
<feature type="region of interest" description="Disordered" evidence="1">
    <location>
        <begin position="127"/>
        <end position="162"/>
    </location>
</feature>
<keyword evidence="2" id="KW-1133">Transmembrane helix</keyword>
<evidence type="ECO:0000313" key="3">
    <source>
        <dbReference type="EMBL" id="SGZ55281.1"/>
    </source>
</evidence>
<protein>
    <submittedName>
        <fullName evidence="3">CIC11C00000003879</fullName>
    </submittedName>
</protein>
<keyword evidence="2" id="KW-0812">Transmembrane</keyword>